<evidence type="ECO:0000313" key="5">
    <source>
        <dbReference type="Proteomes" id="UP001519887"/>
    </source>
</evidence>
<proteinExistence type="predicted"/>
<dbReference type="SUPFAM" id="SSF48179">
    <property type="entry name" value="6-phosphogluconate dehydrogenase C-terminal domain-like"/>
    <property type="match status" value="1"/>
</dbReference>
<dbReference type="InterPro" id="IPR013328">
    <property type="entry name" value="6PGD_dom2"/>
</dbReference>
<name>A0ABS7CMF6_9BACL</name>
<accession>A0ABS7CMF6</accession>
<dbReference type="PANTHER" id="PTHR22981:SF7">
    <property type="entry name" value="3-HYDROXYISOBUTYRATE DEHYDROGENASE, MITOCHONDRIAL"/>
    <property type="match status" value="1"/>
</dbReference>
<dbReference type="InterPro" id="IPR029154">
    <property type="entry name" value="HIBADH-like_NADP-bd"/>
</dbReference>
<dbReference type="Proteomes" id="UP001519887">
    <property type="component" value="Unassembled WGS sequence"/>
</dbReference>
<protein>
    <submittedName>
        <fullName evidence="4">NAD-binding protein</fullName>
    </submittedName>
</protein>
<feature type="non-terminal residue" evidence="4">
    <location>
        <position position="122"/>
    </location>
</feature>
<reference evidence="4 5" key="1">
    <citation type="submission" date="2021-07" db="EMBL/GenBank/DDBJ databases">
        <title>Paenibacillus radiodurans sp. nov., isolated from the southeastern edge of Tengger Desert.</title>
        <authorList>
            <person name="Zhang G."/>
        </authorList>
    </citation>
    <scope>NUCLEOTIDE SEQUENCE [LARGE SCALE GENOMIC DNA]</scope>
    <source>
        <strain evidence="4 5">CCM 7311</strain>
    </source>
</reference>
<dbReference type="EMBL" id="JAHZIK010003610">
    <property type="protein sequence ID" value="MBW7462129.1"/>
    <property type="molecule type" value="Genomic_DNA"/>
</dbReference>
<comment type="caution">
    <text evidence="4">The sequence shown here is derived from an EMBL/GenBank/DDBJ whole genome shotgun (WGS) entry which is preliminary data.</text>
</comment>
<evidence type="ECO:0000256" key="1">
    <source>
        <dbReference type="ARBA" id="ARBA00023002"/>
    </source>
</evidence>
<gene>
    <name evidence="4" type="ORF">K0U00_49580</name>
</gene>
<feature type="domain" description="3-hydroxyisobutyrate dehydrogenase-like NAD-binding" evidence="3">
    <location>
        <begin position="1"/>
        <end position="111"/>
    </location>
</feature>
<keyword evidence="1" id="KW-0560">Oxidoreductase</keyword>
<evidence type="ECO:0000259" key="3">
    <source>
        <dbReference type="Pfam" id="PF14833"/>
    </source>
</evidence>
<keyword evidence="2" id="KW-0520">NAD</keyword>
<evidence type="ECO:0000256" key="2">
    <source>
        <dbReference type="ARBA" id="ARBA00023027"/>
    </source>
</evidence>
<dbReference type="PANTHER" id="PTHR22981">
    <property type="entry name" value="3-HYDROXYISOBUTYRATE DEHYDROGENASE-RELATED"/>
    <property type="match status" value="1"/>
</dbReference>
<feature type="non-terminal residue" evidence="4">
    <location>
        <position position="1"/>
    </location>
</feature>
<dbReference type="Gene3D" id="1.10.1040.10">
    <property type="entry name" value="N-(1-d-carboxylethyl)-l-norvaline Dehydrogenase, domain 2"/>
    <property type="match status" value="1"/>
</dbReference>
<dbReference type="Pfam" id="PF14833">
    <property type="entry name" value="NAD_binding_11"/>
    <property type="match status" value="1"/>
</dbReference>
<keyword evidence="5" id="KW-1185">Reference proteome</keyword>
<sequence length="122" mass="13256">NQLMVGIHSQAVSEAYALGCKAGLDPDLLFDILNHSFAQSRIMERHYTQFIAKSSFQPGFALKLLAKDMNLAADMGELSGVQLNAGKRVQAIINQAVGDGFGSLDMAALYSYQMAGDDKQRE</sequence>
<evidence type="ECO:0000313" key="4">
    <source>
        <dbReference type="EMBL" id="MBW7462129.1"/>
    </source>
</evidence>
<organism evidence="4 5">
    <name type="scientific">Paenibacillus sepulcri</name>
    <dbReference type="NCBI Taxonomy" id="359917"/>
    <lineage>
        <taxon>Bacteria</taxon>
        <taxon>Bacillati</taxon>
        <taxon>Bacillota</taxon>
        <taxon>Bacilli</taxon>
        <taxon>Bacillales</taxon>
        <taxon>Paenibacillaceae</taxon>
        <taxon>Paenibacillus</taxon>
    </lineage>
</organism>
<dbReference type="InterPro" id="IPR008927">
    <property type="entry name" value="6-PGluconate_DH-like_C_sf"/>
</dbReference>